<feature type="region of interest" description="Disordered" evidence="12">
    <location>
        <begin position="367"/>
        <end position="402"/>
    </location>
</feature>
<evidence type="ECO:0000256" key="4">
    <source>
        <dbReference type="ARBA" id="ARBA00022603"/>
    </source>
</evidence>
<evidence type="ECO:0000256" key="10">
    <source>
        <dbReference type="ARBA" id="ARBA00047770"/>
    </source>
</evidence>
<dbReference type="WBParaSite" id="BXY_0897300.1">
    <property type="protein sequence ID" value="BXY_0897300.1"/>
    <property type="gene ID" value="BXY_0897300"/>
</dbReference>
<evidence type="ECO:0000256" key="9">
    <source>
        <dbReference type="ARBA" id="ARBA00029821"/>
    </source>
</evidence>
<comment type="similarity">
    <text evidence="11">Belongs to the class I-like SAM-binding methyltransferase superfamily. DOT1 family.</text>
</comment>
<dbReference type="SMR" id="A0A1I7S7I2"/>
<dbReference type="Gene3D" id="1.10.260.60">
    <property type="match status" value="1"/>
</dbReference>
<comment type="catalytic activity">
    <reaction evidence="10 11">
        <text>L-lysyl(79)-[histone H3] + 3 S-adenosyl-L-methionine = N(6),N(6),N(6)-trimethyl-L-lysyl(79)-[histone H3] + 3 S-adenosyl-L-homocysteine + 3 H(+)</text>
        <dbReference type="Rhea" id="RHEA:60328"/>
        <dbReference type="Rhea" id="RHEA-COMP:15549"/>
        <dbReference type="Rhea" id="RHEA-COMP:15552"/>
        <dbReference type="ChEBI" id="CHEBI:15378"/>
        <dbReference type="ChEBI" id="CHEBI:29969"/>
        <dbReference type="ChEBI" id="CHEBI:57856"/>
        <dbReference type="ChEBI" id="CHEBI:59789"/>
        <dbReference type="ChEBI" id="CHEBI:61961"/>
        <dbReference type="EC" id="2.1.1.360"/>
    </reaction>
</comment>
<feature type="compositionally biased region" description="Polar residues" evidence="12">
    <location>
        <begin position="808"/>
        <end position="817"/>
    </location>
</feature>
<dbReference type="InterPro" id="IPR030445">
    <property type="entry name" value="H3-K79_meTrfase"/>
</dbReference>
<evidence type="ECO:0000256" key="8">
    <source>
        <dbReference type="ARBA" id="ARBA00023242"/>
    </source>
</evidence>
<dbReference type="EC" id="2.1.1.360" evidence="2 11"/>
<proteinExistence type="inferred from homology"/>
<organism evidence="16 18">
    <name type="scientific">Bursaphelenchus xylophilus</name>
    <name type="common">Pinewood nematode worm</name>
    <name type="synonym">Aphelenchoides xylophilus</name>
    <dbReference type="NCBI Taxonomy" id="6326"/>
    <lineage>
        <taxon>Eukaryota</taxon>
        <taxon>Metazoa</taxon>
        <taxon>Ecdysozoa</taxon>
        <taxon>Nematoda</taxon>
        <taxon>Chromadorea</taxon>
        <taxon>Rhabditida</taxon>
        <taxon>Tylenchina</taxon>
        <taxon>Tylenchomorpha</taxon>
        <taxon>Aphelenchoidea</taxon>
        <taxon>Aphelenchoididae</taxon>
        <taxon>Bursaphelenchus</taxon>
    </lineage>
</organism>
<dbReference type="PROSITE" id="PS51569">
    <property type="entry name" value="DOT1"/>
    <property type="match status" value="1"/>
</dbReference>
<evidence type="ECO:0000256" key="11">
    <source>
        <dbReference type="RuleBase" id="RU271113"/>
    </source>
</evidence>
<feature type="region of interest" description="Disordered" evidence="12">
    <location>
        <begin position="1"/>
        <end position="33"/>
    </location>
</feature>
<feature type="region of interest" description="Disordered" evidence="12">
    <location>
        <begin position="648"/>
        <end position="672"/>
    </location>
</feature>
<evidence type="ECO:0000256" key="7">
    <source>
        <dbReference type="ARBA" id="ARBA00022853"/>
    </source>
</evidence>
<dbReference type="InterPro" id="IPR025789">
    <property type="entry name" value="DOT1_dom"/>
</dbReference>
<keyword evidence="8 11" id="KW-0539">Nucleus</keyword>
<feature type="domain" description="DOT1" evidence="13">
    <location>
        <begin position="38"/>
        <end position="360"/>
    </location>
</feature>
<evidence type="ECO:0000256" key="3">
    <source>
        <dbReference type="ARBA" id="ARBA00020987"/>
    </source>
</evidence>
<feature type="compositionally biased region" description="Basic residues" evidence="12">
    <location>
        <begin position="451"/>
        <end position="465"/>
    </location>
</feature>
<keyword evidence="4 11" id="KW-0489">Methyltransferase</keyword>
<evidence type="ECO:0000256" key="1">
    <source>
        <dbReference type="ARBA" id="ARBA00004123"/>
    </source>
</evidence>
<comment type="function">
    <text evidence="11">Histone methyltransferase that specifically trimethylates histone H3 to form H3K79me3. This methylation is required for telomere silencing and for the pachytene checkpoint during the meiotic cell cycle by allowing the recruitment of RAD9 to double strand breaks. Nucleosomes are preferred as substrate compared to free histone.</text>
</comment>
<evidence type="ECO:0000256" key="2">
    <source>
        <dbReference type="ARBA" id="ARBA00012190"/>
    </source>
</evidence>
<comment type="miscellaneous">
    <text evidence="11">In contrast to other lysine histone methyltransferases, it does not contain a SET domain, suggesting the existence of another mechanism for methylation of lysine residues of histones.</text>
</comment>
<feature type="compositionally biased region" description="Basic and acidic residues" evidence="12">
    <location>
        <begin position="418"/>
        <end position="437"/>
    </location>
</feature>
<sequence length="850" mass="94101">MSSDDTRDSSPSDSKSKSESSSNSAASYASSESSEKCRTLTINSPAAGDPLIFQFKPPNAEFVDILKLSIDEFEGLKQVVTMCVGSLDNLYTADYEALDDVCSRFNRAASTISNLWKGATKPGSNSEFASTKLLSRILTHSYNKAVDNEKALNKHYEAFSSETYGETSFNRMQMIIDELKPTNQDVFVDLGSGVGQLVAHMAGGSRVKKAFGIEIAQLPAKFAARLEEEFRKLMKFFGKKVRPFSLERGNFLDENYRELITQDATIIFINNYAFQSDLEAKIKQNLLSELKNGTKIISTKPYGALNKNITERQLNDISSILDVVELKRCPNPCSWTSNDVPYYLHVVNHEKLEKYFLGLRNSSLKSDLRRSATPSSKNSDSRESSVPRRILKKKIKDGDIYGPTTRRKWQAYVSEGAPNEKDESPHKNGDTPSDEKISNSNDSDSDFEEKKKKRTASGKPKGRPRKLNEKKEHNPFSNDAEEGMELMHRMICEAAGGRRSQAGHNANDAKASKKFKIAKKMETGKLRPEITLPFPTVNNPSKKSSKISNTGEYKYPNLEVFLSELRRVYESFLDNVKPNDLNSNKTLTVPKVSNNKLGHYLVDITHRMDKIRAKYIELGTEVDSLRDDVITLVSKFSNADMPNSVSSTLNGELRSTPSTSGSQVGKLANTSVSSDGERVSNCSVKLGTNINGQISLSSASNEVGLINTLTSLIHPTLGDTPPIDLNVLNHISSASPAELSQMVTDISQRNQMIYSLLANTNPLSFPSSNVLLALRNVTGGSGVPQGSFDNFTHYSSIPDSRESLLPHDTQSYVNPNDPNKRVDQRVLTKRPTDGVHDEVTSPKRFGQNSA</sequence>
<feature type="region of interest" description="Disordered" evidence="12">
    <location>
        <begin position="807"/>
        <end position="850"/>
    </location>
</feature>
<dbReference type="GO" id="GO:0035097">
    <property type="term" value="C:histone methyltransferase complex"/>
    <property type="evidence" value="ECO:0007669"/>
    <property type="project" value="UniProtKB-ARBA"/>
</dbReference>
<dbReference type="PANTHER" id="PTHR21451:SF0">
    <property type="entry name" value="HISTONE-LYSINE N-METHYLTRANSFERASE, H3 LYSINE-79 SPECIFIC"/>
    <property type="match status" value="1"/>
</dbReference>
<evidence type="ECO:0000259" key="13">
    <source>
        <dbReference type="PROSITE" id="PS51569"/>
    </source>
</evidence>
<dbReference type="GO" id="GO:0140956">
    <property type="term" value="F:histone H3K79 trimethyltransferase activity"/>
    <property type="evidence" value="ECO:0007669"/>
    <property type="project" value="UniProtKB-EC"/>
</dbReference>
<accession>A0A1I7S7I2</accession>
<evidence type="ECO:0000313" key="17">
    <source>
        <dbReference type="Proteomes" id="UP000659654"/>
    </source>
</evidence>
<dbReference type="GO" id="GO:0006281">
    <property type="term" value="P:DNA repair"/>
    <property type="evidence" value="ECO:0007669"/>
    <property type="project" value="TreeGrafter"/>
</dbReference>
<evidence type="ECO:0000313" key="15">
    <source>
        <dbReference type="EMBL" id="CAG9085126.1"/>
    </source>
</evidence>
<dbReference type="PANTHER" id="PTHR21451">
    <property type="entry name" value="HISTONE H3 METHYLTRANSFERASE"/>
    <property type="match status" value="1"/>
</dbReference>
<evidence type="ECO:0000313" key="18">
    <source>
        <dbReference type="WBParaSite" id="BXY_0897300.1"/>
    </source>
</evidence>
<evidence type="ECO:0000256" key="6">
    <source>
        <dbReference type="ARBA" id="ARBA00022691"/>
    </source>
</evidence>
<dbReference type="FunFam" id="3.40.50.150:FF:000033">
    <property type="entry name" value="Histone-lysine N-methyltransferase, H3 lysine-79 specific"/>
    <property type="match status" value="1"/>
</dbReference>
<reference evidence="18" key="1">
    <citation type="submission" date="2016-11" db="UniProtKB">
        <authorList>
            <consortium name="WormBaseParasite"/>
        </authorList>
    </citation>
    <scope>IDENTIFICATION</scope>
</reference>
<dbReference type="Proteomes" id="UP000095284">
    <property type="component" value="Unplaced"/>
</dbReference>
<evidence type="ECO:0000256" key="5">
    <source>
        <dbReference type="ARBA" id="ARBA00022679"/>
    </source>
</evidence>
<dbReference type="Pfam" id="PF08123">
    <property type="entry name" value="DOT1"/>
    <property type="match status" value="1"/>
</dbReference>
<feature type="compositionally biased region" description="Basic and acidic residues" evidence="12">
    <location>
        <begin position="818"/>
        <end position="841"/>
    </location>
</feature>
<dbReference type="eggNOG" id="KOG3924">
    <property type="taxonomic scope" value="Eukaryota"/>
</dbReference>
<gene>
    <name evidence="14" type="ORF">BXYJ_LOCUS1606</name>
</gene>
<dbReference type="GO" id="GO:0000077">
    <property type="term" value="P:DNA damage checkpoint signaling"/>
    <property type="evidence" value="ECO:0007669"/>
    <property type="project" value="TreeGrafter"/>
</dbReference>
<protein>
    <recommendedName>
        <fullName evidence="3 11">Histone-lysine N-methyltransferase, H3 lysine-79 specific</fullName>
        <ecNumber evidence="2 11">2.1.1.360</ecNumber>
    </recommendedName>
    <alternativeName>
        <fullName evidence="9 11">Histone H3-K79 methyltransferase</fullName>
    </alternativeName>
</protein>
<evidence type="ECO:0000313" key="14">
    <source>
        <dbReference type="EMBL" id="CAD5209780.1"/>
    </source>
</evidence>
<dbReference type="SUPFAM" id="SSF53335">
    <property type="entry name" value="S-adenosyl-L-methionine-dependent methyltransferases"/>
    <property type="match status" value="1"/>
</dbReference>
<dbReference type="InterPro" id="IPR029063">
    <property type="entry name" value="SAM-dependent_MTases_sf"/>
</dbReference>
<feature type="compositionally biased region" description="Basic and acidic residues" evidence="12">
    <location>
        <begin position="1"/>
        <end position="18"/>
    </location>
</feature>
<keyword evidence="7 11" id="KW-0156">Chromatin regulator</keyword>
<feature type="compositionally biased region" description="Low complexity" evidence="12">
    <location>
        <begin position="19"/>
        <end position="32"/>
    </location>
</feature>
<dbReference type="Proteomes" id="UP000582659">
    <property type="component" value="Unassembled WGS sequence"/>
</dbReference>
<keyword evidence="17" id="KW-1185">Reference proteome</keyword>
<evidence type="ECO:0000313" key="16">
    <source>
        <dbReference type="Proteomes" id="UP000095284"/>
    </source>
</evidence>
<dbReference type="OrthoDB" id="443402at2759"/>
<dbReference type="AlphaFoldDB" id="A0A1I7S7I2"/>
<comment type="subcellular location">
    <subcellularLocation>
        <location evidence="1 11">Nucleus</location>
    </subcellularLocation>
</comment>
<evidence type="ECO:0000256" key="12">
    <source>
        <dbReference type="SAM" id="MobiDB-lite"/>
    </source>
</evidence>
<reference evidence="15" key="2">
    <citation type="submission" date="2020-08" db="EMBL/GenBank/DDBJ databases">
        <authorList>
            <person name="Kikuchi T."/>
        </authorList>
    </citation>
    <scope>NUCLEOTIDE SEQUENCE</scope>
    <source>
        <strain evidence="14">Ka4C1</strain>
    </source>
</reference>
<dbReference type="EMBL" id="CAJFDI010000001">
    <property type="protein sequence ID" value="CAD5209780.1"/>
    <property type="molecule type" value="Genomic_DNA"/>
</dbReference>
<dbReference type="EMBL" id="CAJFCV020000001">
    <property type="protein sequence ID" value="CAG9085126.1"/>
    <property type="molecule type" value="Genomic_DNA"/>
</dbReference>
<dbReference type="GO" id="GO:0032259">
    <property type="term" value="P:methylation"/>
    <property type="evidence" value="ECO:0007669"/>
    <property type="project" value="UniProtKB-KW"/>
</dbReference>
<keyword evidence="5 11" id="KW-0808">Transferase</keyword>
<feature type="region of interest" description="Disordered" evidence="12">
    <location>
        <begin position="415"/>
        <end position="479"/>
    </location>
</feature>
<dbReference type="Proteomes" id="UP000659654">
    <property type="component" value="Unassembled WGS sequence"/>
</dbReference>
<keyword evidence="6 11" id="KW-0949">S-adenosyl-L-methionine</keyword>
<dbReference type="Gene3D" id="3.40.50.150">
    <property type="entry name" value="Vaccinia Virus protein VP39"/>
    <property type="match status" value="1"/>
</dbReference>
<name>A0A1I7S7I2_BURXY</name>